<keyword evidence="1" id="KW-0812">Transmembrane</keyword>
<organism evidence="2 3">
    <name type="scientific">Maribacter chungangensis</name>
    <dbReference type="NCBI Taxonomy" id="1069117"/>
    <lineage>
        <taxon>Bacteria</taxon>
        <taxon>Pseudomonadati</taxon>
        <taxon>Bacteroidota</taxon>
        <taxon>Flavobacteriia</taxon>
        <taxon>Flavobacteriales</taxon>
        <taxon>Flavobacteriaceae</taxon>
        <taxon>Maribacter</taxon>
    </lineage>
</organism>
<accession>A0ABW3B025</accession>
<sequence>MRHTKLNLLTSPGFVIGISLLFLNDFYLKAELHNWFTGKLSDFAGLFAFSLFFLSFSKKAQKPIVFIIGLLFILWKSPISGSFIGLWNTYAPFTIARVVDHTDLFALSVLPLACMYAKKAYVLSSLKISKVLALGIAVFAFTATSRVDDQVNEFIPLDKSYILPYGIDTVRAKFEALTSAEYLEDLTNENNQTFGIITFQVESCTGLFEYSFTFLENENNETELYLSDVLYTCEDEYFTADQLIVFFETKVIDEIN</sequence>
<feature type="transmembrane region" description="Helical" evidence="1">
    <location>
        <begin position="7"/>
        <end position="28"/>
    </location>
</feature>
<proteinExistence type="predicted"/>
<keyword evidence="3" id="KW-1185">Reference proteome</keyword>
<evidence type="ECO:0000256" key="1">
    <source>
        <dbReference type="SAM" id="Phobius"/>
    </source>
</evidence>
<keyword evidence="1" id="KW-0472">Membrane</keyword>
<keyword evidence="1" id="KW-1133">Transmembrane helix</keyword>
<dbReference type="Proteomes" id="UP001597012">
    <property type="component" value="Unassembled WGS sequence"/>
</dbReference>
<evidence type="ECO:0000313" key="3">
    <source>
        <dbReference type="Proteomes" id="UP001597012"/>
    </source>
</evidence>
<evidence type="ECO:0000313" key="2">
    <source>
        <dbReference type="EMBL" id="MFD0796206.1"/>
    </source>
</evidence>
<feature type="transmembrane region" description="Helical" evidence="1">
    <location>
        <begin position="64"/>
        <end position="84"/>
    </location>
</feature>
<comment type="caution">
    <text evidence="2">The sequence shown here is derived from an EMBL/GenBank/DDBJ whole genome shotgun (WGS) entry which is preliminary data.</text>
</comment>
<dbReference type="RefSeq" id="WP_379931891.1">
    <property type="nucleotide sequence ID" value="NZ_JBHTHY010000003.1"/>
</dbReference>
<protein>
    <submittedName>
        <fullName evidence="2">Uncharacterized protein</fullName>
    </submittedName>
</protein>
<reference evidence="3" key="1">
    <citation type="journal article" date="2019" name="Int. J. Syst. Evol. Microbiol.">
        <title>The Global Catalogue of Microorganisms (GCM) 10K type strain sequencing project: providing services to taxonomists for standard genome sequencing and annotation.</title>
        <authorList>
            <consortium name="The Broad Institute Genomics Platform"/>
            <consortium name="The Broad Institute Genome Sequencing Center for Infectious Disease"/>
            <person name="Wu L."/>
            <person name="Ma J."/>
        </authorList>
    </citation>
    <scope>NUCLEOTIDE SEQUENCE [LARGE SCALE GENOMIC DNA]</scope>
    <source>
        <strain evidence="3">CCUG 61948</strain>
    </source>
</reference>
<feature type="transmembrane region" description="Helical" evidence="1">
    <location>
        <begin position="40"/>
        <end position="57"/>
    </location>
</feature>
<gene>
    <name evidence="2" type="ORF">ACFQZJ_01940</name>
</gene>
<dbReference type="EMBL" id="JBHTHY010000003">
    <property type="protein sequence ID" value="MFD0796206.1"/>
    <property type="molecule type" value="Genomic_DNA"/>
</dbReference>
<name>A0ABW3B025_9FLAO</name>